<feature type="non-terminal residue" evidence="1">
    <location>
        <position position="74"/>
    </location>
</feature>
<organism evidence="1 2">
    <name type="scientific">Pluteus cervinus</name>
    <dbReference type="NCBI Taxonomy" id="181527"/>
    <lineage>
        <taxon>Eukaryota</taxon>
        <taxon>Fungi</taxon>
        <taxon>Dikarya</taxon>
        <taxon>Basidiomycota</taxon>
        <taxon>Agaricomycotina</taxon>
        <taxon>Agaricomycetes</taxon>
        <taxon>Agaricomycetidae</taxon>
        <taxon>Agaricales</taxon>
        <taxon>Pluteineae</taxon>
        <taxon>Pluteaceae</taxon>
        <taxon>Pluteus</taxon>
    </lineage>
</organism>
<reference evidence="1 2" key="1">
    <citation type="journal article" date="2019" name="Nat. Ecol. Evol.">
        <title>Megaphylogeny resolves global patterns of mushroom evolution.</title>
        <authorList>
            <person name="Varga T."/>
            <person name="Krizsan K."/>
            <person name="Foldi C."/>
            <person name="Dima B."/>
            <person name="Sanchez-Garcia M."/>
            <person name="Sanchez-Ramirez S."/>
            <person name="Szollosi G.J."/>
            <person name="Szarkandi J.G."/>
            <person name="Papp V."/>
            <person name="Albert L."/>
            <person name="Andreopoulos W."/>
            <person name="Angelini C."/>
            <person name="Antonin V."/>
            <person name="Barry K.W."/>
            <person name="Bougher N.L."/>
            <person name="Buchanan P."/>
            <person name="Buyck B."/>
            <person name="Bense V."/>
            <person name="Catcheside P."/>
            <person name="Chovatia M."/>
            <person name="Cooper J."/>
            <person name="Damon W."/>
            <person name="Desjardin D."/>
            <person name="Finy P."/>
            <person name="Geml J."/>
            <person name="Haridas S."/>
            <person name="Hughes K."/>
            <person name="Justo A."/>
            <person name="Karasinski D."/>
            <person name="Kautmanova I."/>
            <person name="Kiss B."/>
            <person name="Kocsube S."/>
            <person name="Kotiranta H."/>
            <person name="LaButti K.M."/>
            <person name="Lechner B.E."/>
            <person name="Liimatainen K."/>
            <person name="Lipzen A."/>
            <person name="Lukacs Z."/>
            <person name="Mihaltcheva S."/>
            <person name="Morgado L.N."/>
            <person name="Niskanen T."/>
            <person name="Noordeloos M.E."/>
            <person name="Ohm R.A."/>
            <person name="Ortiz-Santana B."/>
            <person name="Ovrebo C."/>
            <person name="Racz N."/>
            <person name="Riley R."/>
            <person name="Savchenko A."/>
            <person name="Shiryaev A."/>
            <person name="Soop K."/>
            <person name="Spirin V."/>
            <person name="Szebenyi C."/>
            <person name="Tomsovsky M."/>
            <person name="Tulloss R.E."/>
            <person name="Uehling J."/>
            <person name="Grigoriev I.V."/>
            <person name="Vagvolgyi C."/>
            <person name="Papp T."/>
            <person name="Martin F.M."/>
            <person name="Miettinen O."/>
            <person name="Hibbett D.S."/>
            <person name="Nagy L.G."/>
        </authorList>
    </citation>
    <scope>NUCLEOTIDE SEQUENCE [LARGE SCALE GENOMIC DNA]</scope>
    <source>
        <strain evidence="1 2">NL-1719</strain>
    </source>
</reference>
<accession>A0ACD3A5C9</accession>
<name>A0ACD3A5C9_9AGAR</name>
<evidence type="ECO:0000313" key="1">
    <source>
        <dbReference type="EMBL" id="TFK61088.1"/>
    </source>
</evidence>
<proteinExistence type="predicted"/>
<evidence type="ECO:0000313" key="2">
    <source>
        <dbReference type="Proteomes" id="UP000308600"/>
    </source>
</evidence>
<dbReference type="EMBL" id="ML208697">
    <property type="protein sequence ID" value="TFK61088.1"/>
    <property type="molecule type" value="Genomic_DNA"/>
</dbReference>
<dbReference type="Proteomes" id="UP000308600">
    <property type="component" value="Unassembled WGS sequence"/>
</dbReference>
<gene>
    <name evidence="1" type="ORF">BDN72DRAFT_849974</name>
</gene>
<sequence length="74" mass="8259">MLAGLTILLSRCATMTPTSLSSGHSPCLVSHHHHKVLRRPFFLPRRCFRALHLMWLTSRCTSLGLTTVLDVGAF</sequence>
<keyword evidence="2" id="KW-1185">Reference proteome</keyword>
<protein>
    <submittedName>
        <fullName evidence="1">Uncharacterized protein</fullName>
    </submittedName>
</protein>